<dbReference type="CDD" id="cd12797">
    <property type="entry name" value="M23_peptidase"/>
    <property type="match status" value="1"/>
</dbReference>
<keyword evidence="2" id="KW-1133">Transmembrane helix</keyword>
<accession>A0A3Q8X560</accession>
<dbReference type="PANTHER" id="PTHR21666:SF270">
    <property type="entry name" value="MUREIN HYDROLASE ACTIVATOR ENVC"/>
    <property type="match status" value="1"/>
</dbReference>
<evidence type="ECO:0000256" key="1">
    <source>
        <dbReference type="SAM" id="Coils"/>
    </source>
</evidence>
<keyword evidence="2" id="KW-0812">Transmembrane</keyword>
<dbReference type="Gene3D" id="1.20.1170.10">
    <property type="match status" value="1"/>
</dbReference>
<name>A0A3Q8X560_9BACL</name>
<feature type="coiled-coil region" evidence="1">
    <location>
        <begin position="85"/>
        <end position="126"/>
    </location>
</feature>
<dbReference type="KEGG" id="palb:EJC50_07395"/>
<evidence type="ECO:0000313" key="5">
    <source>
        <dbReference type="Proteomes" id="UP000272528"/>
    </source>
</evidence>
<dbReference type="SUPFAM" id="SSF51261">
    <property type="entry name" value="Duplicated hybrid motif"/>
    <property type="match status" value="1"/>
</dbReference>
<evidence type="ECO:0000313" key="4">
    <source>
        <dbReference type="EMBL" id="AZN39507.1"/>
    </source>
</evidence>
<dbReference type="InterPro" id="IPR050570">
    <property type="entry name" value="Cell_wall_metabolism_enzyme"/>
</dbReference>
<dbReference type="InterPro" id="IPR011055">
    <property type="entry name" value="Dup_hybrid_motif"/>
</dbReference>
<organism evidence="4 5">
    <name type="scientific">Paenibacillus albus</name>
    <dbReference type="NCBI Taxonomy" id="2495582"/>
    <lineage>
        <taxon>Bacteria</taxon>
        <taxon>Bacillati</taxon>
        <taxon>Bacillota</taxon>
        <taxon>Bacilli</taxon>
        <taxon>Bacillales</taxon>
        <taxon>Paenibacillaceae</taxon>
        <taxon>Paenibacillus</taxon>
    </lineage>
</organism>
<feature type="domain" description="M23ase beta-sheet core" evidence="3">
    <location>
        <begin position="232"/>
        <end position="326"/>
    </location>
</feature>
<sequence>MNHSLNIFWEVDMRKSVVPRNKHFTFLVLPDGARPVLRFRVHTFILAMLPVIIVLLIAIASTLYLLHDRARGQLDQLHSKLTSTNEAYTSQLAKKEGTIKQLQNELAELAQQAESVELRVEELNKLESDVKSLVGLPKETAAAESDDTGVGGEFVAVQDADIVDLAHDTGMIFSSLGDEISDLRDRLDSTKEQAQKRLQTLRVTPTYWPTQSQRITSFFGVRMDPFSGEAGVHKGIDIAGHRGDSVYAAADGQISDTGTMSERGNYVTITHAMGLTTRYFHLSKILAHTGDRVQQGDIIGEIGSTGRSTGPHLHFEVVKHGVSVDPRPYLKMAIKGSSANVQVEKGQD</sequence>
<feature type="transmembrane region" description="Helical" evidence="2">
    <location>
        <begin position="44"/>
        <end position="66"/>
    </location>
</feature>
<feature type="coiled-coil region" evidence="1">
    <location>
        <begin position="173"/>
        <end position="204"/>
    </location>
</feature>
<dbReference type="OrthoDB" id="9805799at2"/>
<keyword evidence="2" id="KW-0472">Membrane</keyword>
<dbReference type="Gene3D" id="2.70.70.10">
    <property type="entry name" value="Glucose Permease (Domain IIA)"/>
    <property type="match status" value="1"/>
</dbReference>
<reference evidence="5" key="1">
    <citation type="submission" date="2018-12" db="EMBL/GenBank/DDBJ databases">
        <title>Genome sequence of Peanibacillus sp.</title>
        <authorList>
            <person name="Subramani G."/>
            <person name="Srinivasan S."/>
            <person name="Kim M.K."/>
        </authorList>
    </citation>
    <scope>NUCLEOTIDE SEQUENCE [LARGE SCALE GENOMIC DNA]</scope>
    <source>
        <strain evidence="5">18JY67-1</strain>
    </source>
</reference>
<dbReference type="PANTHER" id="PTHR21666">
    <property type="entry name" value="PEPTIDASE-RELATED"/>
    <property type="match status" value="1"/>
</dbReference>
<evidence type="ECO:0000259" key="3">
    <source>
        <dbReference type="Pfam" id="PF01551"/>
    </source>
</evidence>
<keyword evidence="1" id="KW-0175">Coiled coil</keyword>
<evidence type="ECO:0000256" key="2">
    <source>
        <dbReference type="SAM" id="Phobius"/>
    </source>
</evidence>
<dbReference type="FunFam" id="2.70.70.10:FF:000006">
    <property type="entry name" value="M23 family peptidase"/>
    <property type="match status" value="1"/>
</dbReference>
<dbReference type="EMBL" id="CP034437">
    <property type="protein sequence ID" value="AZN39507.1"/>
    <property type="molecule type" value="Genomic_DNA"/>
</dbReference>
<protein>
    <submittedName>
        <fullName evidence="4">Peptidase M23</fullName>
    </submittedName>
</protein>
<dbReference type="Proteomes" id="UP000272528">
    <property type="component" value="Chromosome"/>
</dbReference>
<dbReference type="Pfam" id="PF01551">
    <property type="entry name" value="Peptidase_M23"/>
    <property type="match status" value="1"/>
</dbReference>
<dbReference type="InterPro" id="IPR016047">
    <property type="entry name" value="M23ase_b-sheet_dom"/>
</dbReference>
<gene>
    <name evidence="4" type="ORF">EJC50_07395</name>
</gene>
<keyword evidence="5" id="KW-1185">Reference proteome</keyword>
<dbReference type="AlphaFoldDB" id="A0A3Q8X560"/>
<proteinExistence type="predicted"/>
<dbReference type="GO" id="GO:0004222">
    <property type="term" value="F:metalloendopeptidase activity"/>
    <property type="evidence" value="ECO:0007669"/>
    <property type="project" value="TreeGrafter"/>
</dbReference>